<dbReference type="GO" id="GO:0030649">
    <property type="term" value="P:aminoglycoside antibiotic catabolic process"/>
    <property type="evidence" value="ECO:0007669"/>
    <property type="project" value="TreeGrafter"/>
</dbReference>
<name>A0A4R4RV27_9ACTN</name>
<dbReference type="AlphaFoldDB" id="A0A4R4RV27"/>
<dbReference type="Gene3D" id="3.40.630.30">
    <property type="match status" value="2"/>
</dbReference>
<protein>
    <submittedName>
        <fullName evidence="3">GNAT family N-acetyltransferase</fullName>
    </submittedName>
</protein>
<dbReference type="PANTHER" id="PTHR37817:SF1">
    <property type="entry name" value="N-ACETYLTRANSFERASE EIS"/>
    <property type="match status" value="1"/>
</dbReference>
<dbReference type="RefSeq" id="WP_131979515.1">
    <property type="nucleotide sequence ID" value="NZ_SMKL01000006.1"/>
</dbReference>
<dbReference type="Pfam" id="PF13530">
    <property type="entry name" value="SCP2_2"/>
    <property type="match status" value="1"/>
</dbReference>
<dbReference type="Gene3D" id="3.30.1050.10">
    <property type="entry name" value="SCP2 sterol-binding domain"/>
    <property type="match status" value="1"/>
</dbReference>
<evidence type="ECO:0000313" key="3">
    <source>
        <dbReference type="EMBL" id="TDC53981.1"/>
    </source>
</evidence>
<comment type="caution">
    <text evidence="3">The sequence shown here is derived from an EMBL/GenBank/DDBJ whole genome shotgun (WGS) entry which is preliminary data.</text>
</comment>
<dbReference type="InterPro" id="IPR025559">
    <property type="entry name" value="Eis_dom"/>
</dbReference>
<dbReference type="GO" id="GO:0034069">
    <property type="term" value="F:aminoglycoside N-acetyltransferase activity"/>
    <property type="evidence" value="ECO:0007669"/>
    <property type="project" value="TreeGrafter"/>
</dbReference>
<evidence type="ECO:0000259" key="1">
    <source>
        <dbReference type="Pfam" id="PF13530"/>
    </source>
</evidence>
<sequence length="337" mass="36338">MAGVTLVTVDPTATRQGLLRTMLAALHDRAIANGQPVAGLVPSEWAIYGRFGYGPATWADTMSIDASRVSWLADTPTSNERPRPIDGAEAVALAARLHRDVALRTPGDIVRSDAYWDRLATNTGLVSAALGLTDHPEVALRHIAVADRGFASYQLNVAWTPQHTANSQITVIDFLASDSGTAAALWRHLLSLDLVVTAHVQRVADDDPLAWWLRDPRLLSRRRHDGLWLRPLDPPTLLESRRWSGTGSLVLQVHDAHGYADGTYHLHVDDGIASCTPTNAEPDLIMDVAALGAGFLGGTSMRELSVSGWVSTPEPRAALLWDQLAASAAAPYLSTSF</sequence>
<evidence type="ECO:0000259" key="2">
    <source>
        <dbReference type="Pfam" id="PF17668"/>
    </source>
</evidence>
<dbReference type="Proteomes" id="UP000295621">
    <property type="component" value="Unassembled WGS sequence"/>
</dbReference>
<dbReference type="InterPro" id="IPR036527">
    <property type="entry name" value="SCP2_sterol-bd_dom_sf"/>
</dbReference>
<proteinExistence type="predicted"/>
<dbReference type="EMBL" id="SMKL01000006">
    <property type="protein sequence ID" value="TDC53981.1"/>
    <property type="molecule type" value="Genomic_DNA"/>
</dbReference>
<keyword evidence="3" id="KW-0808">Transferase</keyword>
<dbReference type="Pfam" id="PF17668">
    <property type="entry name" value="Acetyltransf_17"/>
    <property type="match status" value="1"/>
</dbReference>
<dbReference type="InterPro" id="IPR051554">
    <property type="entry name" value="Acetyltransferase_Eis"/>
</dbReference>
<dbReference type="InterPro" id="IPR041380">
    <property type="entry name" value="Acetyltransf_17"/>
</dbReference>
<keyword evidence="4" id="KW-1185">Reference proteome</keyword>
<gene>
    <name evidence="3" type="ORF">E1212_04115</name>
</gene>
<feature type="domain" description="Enhanced intracellular survival protein" evidence="1">
    <location>
        <begin position="236"/>
        <end position="333"/>
    </location>
</feature>
<reference evidence="3 4" key="1">
    <citation type="submission" date="2019-02" db="EMBL/GenBank/DDBJ databases">
        <title>Draft genome sequences of novel Actinobacteria.</title>
        <authorList>
            <person name="Sahin N."/>
            <person name="Ay H."/>
            <person name="Saygin H."/>
        </authorList>
    </citation>
    <scope>NUCLEOTIDE SEQUENCE [LARGE SCALE GENOMIC DNA]</scope>
    <source>
        <strain evidence="3 4">KC603</strain>
    </source>
</reference>
<dbReference type="InterPro" id="IPR016181">
    <property type="entry name" value="Acyl_CoA_acyltransferase"/>
</dbReference>
<dbReference type="OrthoDB" id="8399956at2"/>
<dbReference type="Pfam" id="PF13527">
    <property type="entry name" value="Acetyltransf_9"/>
    <property type="match status" value="1"/>
</dbReference>
<organism evidence="3 4">
    <name type="scientific">Jiangella ureilytica</name>
    <dbReference type="NCBI Taxonomy" id="2530374"/>
    <lineage>
        <taxon>Bacteria</taxon>
        <taxon>Bacillati</taxon>
        <taxon>Actinomycetota</taxon>
        <taxon>Actinomycetes</taxon>
        <taxon>Jiangellales</taxon>
        <taxon>Jiangellaceae</taxon>
        <taxon>Jiangella</taxon>
    </lineage>
</organism>
<evidence type="ECO:0000313" key="4">
    <source>
        <dbReference type="Proteomes" id="UP000295621"/>
    </source>
</evidence>
<dbReference type="SUPFAM" id="SSF55718">
    <property type="entry name" value="SCP-like"/>
    <property type="match status" value="1"/>
</dbReference>
<dbReference type="PANTHER" id="PTHR37817">
    <property type="entry name" value="N-ACETYLTRANSFERASE EIS"/>
    <property type="match status" value="1"/>
</dbReference>
<accession>A0A4R4RV27</accession>
<feature type="domain" description="Eis-like acetyltransferase" evidence="2">
    <location>
        <begin position="107"/>
        <end position="220"/>
    </location>
</feature>
<dbReference type="SUPFAM" id="SSF55729">
    <property type="entry name" value="Acyl-CoA N-acyltransferases (Nat)"/>
    <property type="match status" value="1"/>
</dbReference>